<evidence type="ECO:0000256" key="1">
    <source>
        <dbReference type="ARBA" id="ARBA00022737"/>
    </source>
</evidence>
<dbReference type="OMA" id="DMYIKNH"/>
<dbReference type="Gramene" id="CDO98572">
    <property type="protein sequence ID" value="CDO98572"/>
    <property type="gene ID" value="GSCOC_T00022715001"/>
</dbReference>
<keyword evidence="4" id="KW-1185">Reference proteome</keyword>
<evidence type="ECO:0000256" key="2">
    <source>
        <dbReference type="PROSITE-ProRule" id="PRU00708"/>
    </source>
</evidence>
<evidence type="ECO:0000313" key="3">
    <source>
        <dbReference type="EMBL" id="CDO98572.1"/>
    </source>
</evidence>
<dbReference type="InParanoid" id="A0A068TRC5"/>
<dbReference type="FunFam" id="1.25.40.10:FF:001681">
    <property type="entry name" value="Pentatricopeptide repeat-containing protein At4g33170 family"/>
    <property type="match status" value="1"/>
</dbReference>
<dbReference type="OrthoDB" id="185373at2759"/>
<name>A0A068TRC5_COFCA</name>
<dbReference type="GO" id="GO:0009451">
    <property type="term" value="P:RNA modification"/>
    <property type="evidence" value="ECO:0007669"/>
    <property type="project" value="InterPro"/>
</dbReference>
<dbReference type="PANTHER" id="PTHR47926">
    <property type="entry name" value="PENTATRICOPEPTIDE REPEAT-CONTAINING PROTEIN"/>
    <property type="match status" value="1"/>
</dbReference>
<feature type="repeat" description="PPR" evidence="2">
    <location>
        <begin position="318"/>
        <end position="352"/>
    </location>
</feature>
<dbReference type="Gene3D" id="1.25.40.10">
    <property type="entry name" value="Tetratricopeptide repeat domain"/>
    <property type="match status" value="4"/>
</dbReference>
<dbReference type="Proteomes" id="UP000295252">
    <property type="component" value="Chromosome VI"/>
</dbReference>
<dbReference type="GO" id="GO:0003723">
    <property type="term" value="F:RNA binding"/>
    <property type="evidence" value="ECO:0007669"/>
    <property type="project" value="InterPro"/>
</dbReference>
<dbReference type="Pfam" id="PF01535">
    <property type="entry name" value="PPR"/>
    <property type="match status" value="7"/>
</dbReference>
<dbReference type="InterPro" id="IPR046848">
    <property type="entry name" value="E_motif"/>
</dbReference>
<dbReference type="Pfam" id="PF20431">
    <property type="entry name" value="E_motif"/>
    <property type="match status" value="1"/>
</dbReference>
<dbReference type="InterPro" id="IPR002885">
    <property type="entry name" value="PPR_rpt"/>
</dbReference>
<dbReference type="InterPro" id="IPR011990">
    <property type="entry name" value="TPR-like_helical_dom_sf"/>
</dbReference>
<evidence type="ECO:0000313" key="4">
    <source>
        <dbReference type="Proteomes" id="UP000295252"/>
    </source>
</evidence>
<gene>
    <name evidence="3" type="ORF">GSCOC_T00022715001</name>
</gene>
<proteinExistence type="predicted"/>
<evidence type="ECO:0008006" key="5">
    <source>
        <dbReference type="Google" id="ProtNLM"/>
    </source>
</evidence>
<feature type="repeat" description="PPR" evidence="2">
    <location>
        <begin position="419"/>
        <end position="453"/>
    </location>
</feature>
<dbReference type="AlphaFoldDB" id="A0A068TRC5"/>
<dbReference type="InterPro" id="IPR046960">
    <property type="entry name" value="PPR_At4g14850-like_plant"/>
</dbReference>
<accession>A0A068TRC5</accession>
<dbReference type="Pfam" id="PF13041">
    <property type="entry name" value="PPR_2"/>
    <property type="match status" value="1"/>
</dbReference>
<protein>
    <recommendedName>
        <fullName evidence="5">Pentacotripeptide-repeat region of PRORP domain-containing protein</fullName>
    </recommendedName>
</protein>
<dbReference type="PANTHER" id="PTHR47926:SF349">
    <property type="entry name" value="(WILD MALAYSIAN BANANA) HYPOTHETICAL PROTEIN"/>
    <property type="match status" value="1"/>
</dbReference>
<sequence>MHNFLRSLQSTRLLELSSIAIIRSKILSSNHTYCSITINGPVGSKDDEDAYVSILRKCIDASNLRNAKAIHAKIFKGDICGSSWLFLGNHLINAFAKCGETCDALQLFDEMPQKNVVSWTALIAGFEQKGLSAESFSLFKQMGASGMRANEFTLVSALHACSAADFLGVVHVYQVYGLIIRLGFESNVHLLNAFLVALMRHRRLSEAFEVFEESHHRDIVSWNTIIGGYLQLSCREIPGFWVRMISEGIVPDGFTFASVLTGLAELLDFEMGVQVHGKLVKSGHGSEMCVGNALVDMYLKNRKLVEGFKAFEEIPLLDVSSWTQMAIGCLNCGEPNVALKVIGEMRRKGVKPNKFTLATAFNVCANLTSLEEGEKIHGLRIKLGHDVDVCVENALLDMYAKCGCMSSALKVFRSMDEWSVVSWTTMVMGFAQNGCAKEALEIFDEMRLKRVEPNCITFICALYACSQGGFVNEGWSYFSSMSSQYGIDPGEDHYACMVSLLGRSGCIKEAEELIHGMPFKPSLLIWQTLLGACRLHGDNETAKRAAEHALHLDKTDPSAYVLLSNTFASSNNWDSVGILREVMESQDVKKMPGSSWIELDRNESVTKSHRVSI</sequence>
<dbReference type="NCBIfam" id="TIGR00756">
    <property type="entry name" value="PPR"/>
    <property type="match status" value="3"/>
</dbReference>
<dbReference type="PROSITE" id="PS51375">
    <property type="entry name" value="PPR"/>
    <property type="match status" value="3"/>
</dbReference>
<feature type="repeat" description="PPR" evidence="2">
    <location>
        <begin position="115"/>
        <end position="149"/>
    </location>
</feature>
<organism evidence="3 4">
    <name type="scientific">Coffea canephora</name>
    <name type="common">Robusta coffee</name>
    <dbReference type="NCBI Taxonomy" id="49390"/>
    <lineage>
        <taxon>Eukaryota</taxon>
        <taxon>Viridiplantae</taxon>
        <taxon>Streptophyta</taxon>
        <taxon>Embryophyta</taxon>
        <taxon>Tracheophyta</taxon>
        <taxon>Spermatophyta</taxon>
        <taxon>Magnoliopsida</taxon>
        <taxon>eudicotyledons</taxon>
        <taxon>Gunneridae</taxon>
        <taxon>Pentapetalae</taxon>
        <taxon>asterids</taxon>
        <taxon>lamiids</taxon>
        <taxon>Gentianales</taxon>
        <taxon>Rubiaceae</taxon>
        <taxon>Ixoroideae</taxon>
        <taxon>Gardenieae complex</taxon>
        <taxon>Bertiereae - Coffeeae clade</taxon>
        <taxon>Coffeeae</taxon>
        <taxon>Coffea</taxon>
    </lineage>
</organism>
<dbReference type="FunFam" id="1.25.40.10:FF:000381">
    <property type="entry name" value="Pentatricopeptide repeat-containing protein"/>
    <property type="match status" value="1"/>
</dbReference>
<dbReference type="PhylomeDB" id="A0A068TRC5"/>
<reference evidence="4" key="1">
    <citation type="journal article" date="2014" name="Science">
        <title>The coffee genome provides insight into the convergent evolution of caffeine biosynthesis.</title>
        <authorList>
            <person name="Denoeud F."/>
            <person name="Carretero-Paulet L."/>
            <person name="Dereeper A."/>
            <person name="Droc G."/>
            <person name="Guyot R."/>
            <person name="Pietrella M."/>
            <person name="Zheng C."/>
            <person name="Alberti A."/>
            <person name="Anthony F."/>
            <person name="Aprea G."/>
            <person name="Aury J.M."/>
            <person name="Bento P."/>
            <person name="Bernard M."/>
            <person name="Bocs S."/>
            <person name="Campa C."/>
            <person name="Cenci A."/>
            <person name="Combes M.C."/>
            <person name="Crouzillat D."/>
            <person name="Da Silva C."/>
            <person name="Daddiego L."/>
            <person name="De Bellis F."/>
            <person name="Dussert S."/>
            <person name="Garsmeur O."/>
            <person name="Gayraud T."/>
            <person name="Guignon V."/>
            <person name="Jahn K."/>
            <person name="Jamilloux V."/>
            <person name="Joet T."/>
            <person name="Labadie K."/>
            <person name="Lan T."/>
            <person name="Leclercq J."/>
            <person name="Lepelley M."/>
            <person name="Leroy T."/>
            <person name="Li L.T."/>
            <person name="Librado P."/>
            <person name="Lopez L."/>
            <person name="Munoz A."/>
            <person name="Noel B."/>
            <person name="Pallavicini A."/>
            <person name="Perrotta G."/>
            <person name="Poncet V."/>
            <person name="Pot D."/>
            <person name="Priyono X."/>
            <person name="Rigoreau M."/>
            <person name="Rouard M."/>
            <person name="Rozas J."/>
            <person name="Tranchant-Dubreuil C."/>
            <person name="VanBuren R."/>
            <person name="Zhang Q."/>
            <person name="Andrade A.C."/>
            <person name="Argout X."/>
            <person name="Bertrand B."/>
            <person name="de Kochko A."/>
            <person name="Graziosi G."/>
            <person name="Henry R.J."/>
            <person name="Jayarama X."/>
            <person name="Ming R."/>
            <person name="Nagai C."/>
            <person name="Rounsley S."/>
            <person name="Sankoff D."/>
            <person name="Giuliano G."/>
            <person name="Albert V.A."/>
            <person name="Wincker P."/>
            <person name="Lashermes P."/>
        </authorList>
    </citation>
    <scope>NUCLEOTIDE SEQUENCE [LARGE SCALE GENOMIC DNA]</scope>
    <source>
        <strain evidence="4">cv. DH200-94</strain>
    </source>
</reference>
<keyword evidence="1" id="KW-0677">Repeat</keyword>
<dbReference type="EMBL" id="HG739086">
    <property type="protein sequence ID" value="CDO98572.1"/>
    <property type="molecule type" value="Genomic_DNA"/>
</dbReference>